<dbReference type="Gene3D" id="3.40.390.80">
    <property type="entry name" value="Peptidase M60, enhancin-like domain 2"/>
    <property type="match status" value="1"/>
</dbReference>
<dbReference type="PANTHER" id="PTHR15730:SF5">
    <property type="entry name" value="SI:CH211-210B2.2-RELATED"/>
    <property type="match status" value="1"/>
</dbReference>
<dbReference type="GO" id="GO:0044325">
    <property type="term" value="F:transmembrane transporter binding"/>
    <property type="evidence" value="ECO:0007669"/>
    <property type="project" value="TreeGrafter"/>
</dbReference>
<dbReference type="Pfam" id="PF13402">
    <property type="entry name" value="Peptidase_M60"/>
    <property type="match status" value="1"/>
</dbReference>
<dbReference type="InParanoid" id="A0A1M6P7K8"/>
<proteinExistence type="predicted"/>
<dbReference type="InterPro" id="IPR031161">
    <property type="entry name" value="Peptidase_M60_dom"/>
</dbReference>
<dbReference type="AlphaFoldDB" id="A0A1M6P7K8"/>
<dbReference type="GO" id="GO:0090314">
    <property type="term" value="P:positive regulation of protein targeting to membrane"/>
    <property type="evidence" value="ECO:0007669"/>
    <property type="project" value="TreeGrafter"/>
</dbReference>
<dbReference type="Proteomes" id="UP000184510">
    <property type="component" value="Unassembled WGS sequence"/>
</dbReference>
<evidence type="ECO:0000313" key="4">
    <source>
        <dbReference type="Proteomes" id="UP000184510"/>
    </source>
</evidence>
<accession>A0A1M6P7K8</accession>
<evidence type="ECO:0000259" key="2">
    <source>
        <dbReference type="PROSITE" id="PS51723"/>
    </source>
</evidence>
<dbReference type="EMBL" id="FQYR01000005">
    <property type="protein sequence ID" value="SHK03951.1"/>
    <property type="molecule type" value="Genomic_DNA"/>
</dbReference>
<evidence type="ECO:0000256" key="1">
    <source>
        <dbReference type="SAM" id="SignalP"/>
    </source>
</evidence>
<organism evidence="3 4">
    <name type="scientific">Rubritalea squalenifaciens DSM 18772</name>
    <dbReference type="NCBI Taxonomy" id="1123071"/>
    <lineage>
        <taxon>Bacteria</taxon>
        <taxon>Pseudomonadati</taxon>
        <taxon>Verrucomicrobiota</taxon>
        <taxon>Verrucomicrobiia</taxon>
        <taxon>Verrucomicrobiales</taxon>
        <taxon>Rubritaleaceae</taxon>
        <taxon>Rubritalea</taxon>
    </lineage>
</organism>
<feature type="chain" id="PRO_5009919994" evidence="1">
    <location>
        <begin position="26"/>
        <end position="536"/>
    </location>
</feature>
<evidence type="ECO:0000313" key="3">
    <source>
        <dbReference type="EMBL" id="SHK03951.1"/>
    </source>
</evidence>
<dbReference type="InterPro" id="IPR051244">
    <property type="entry name" value="TCAF"/>
</dbReference>
<dbReference type="Pfam" id="PF17291">
    <property type="entry name" value="M60-like_N"/>
    <property type="match status" value="1"/>
</dbReference>
<keyword evidence="4" id="KW-1185">Reference proteome</keyword>
<dbReference type="Gene3D" id="1.10.390.30">
    <property type="entry name" value="Peptidase M60, enhancin-like domain 3"/>
    <property type="match status" value="1"/>
</dbReference>
<gene>
    <name evidence="3" type="ORF">SAMN02745181_3099</name>
</gene>
<name>A0A1M6P7K8_9BACT</name>
<dbReference type="SMART" id="SM01276">
    <property type="entry name" value="M60-like"/>
    <property type="match status" value="1"/>
</dbReference>
<protein>
    <submittedName>
        <fullName evidence="3">Peptidase M60, enhancin and enhancin-like</fullName>
    </submittedName>
</protein>
<dbReference type="InterPro" id="IPR042279">
    <property type="entry name" value="Pep_M60_3"/>
</dbReference>
<dbReference type="InterPro" id="IPR035423">
    <property type="entry name" value="M60-like_N"/>
</dbReference>
<dbReference type="PROSITE" id="PS51723">
    <property type="entry name" value="PEPTIDASE_M60"/>
    <property type="match status" value="1"/>
</dbReference>
<dbReference type="STRING" id="1123071.SAMN02745181_3099"/>
<feature type="signal peptide" evidence="1">
    <location>
        <begin position="1"/>
        <end position="25"/>
    </location>
</feature>
<dbReference type="PANTHER" id="PTHR15730">
    <property type="entry name" value="EXPERIMENTAL AUTOIMMUNE PROSTATITIS ANTIGEN 2-RELATED"/>
    <property type="match status" value="1"/>
</dbReference>
<keyword evidence="1" id="KW-0732">Signal</keyword>
<feature type="domain" description="Peptidase M60" evidence="2">
    <location>
        <begin position="143"/>
        <end position="452"/>
    </location>
</feature>
<reference evidence="3 4" key="1">
    <citation type="submission" date="2016-11" db="EMBL/GenBank/DDBJ databases">
        <authorList>
            <person name="Jaros S."/>
            <person name="Januszkiewicz K."/>
            <person name="Wedrychowicz H."/>
        </authorList>
    </citation>
    <scope>NUCLEOTIDE SEQUENCE [LARGE SCALE GENOMIC DNA]</scope>
    <source>
        <strain evidence="3 4">DSM 18772</strain>
    </source>
</reference>
<sequence>MRLSSLYRMSLIASACLLTSSGLNAGVAEDVTNFKKLDAKQKEDLVEGLSRKSLKKLKPEELLKVQKACFELSKQLIGSNGKGGLKTVKDPSAAAVLKVAGDYLDNMPVEQTPAHPAAGAIFGEVPAKAPRVTQSVEINPWVVRWHATGLYAAPGEVVTLKFPKEWVGKGLKVQLSGHTDKISTKKKLQRLPASPARAFEVNATEVKISGAFGGAIYINTGNERRKDGKFQVAISNAVKAPYYVLGSTSLEKWKNELKNAPAPYAEFVTPRIALSFPSAWIRDLEDPKALLEYWDEVVKLHDELGGLGGVRYGPERVNVDVQISVGLFHAGYPTQGPQAQCRGVVDLAKLKTKGNWGWFHEMGHESQRRPDKAWGWNNPYTFDGSIEVTVNLFSSHAMDRLKMKDRGGWSWTASAYEVAKRADKVLKEGKSYPEMGAGDKLAMYLQLRDAFGWDPIGKVLASYSQDQDKRPGILPKLNQEKRDVFMVRMSRQVERNLAPFMEEVWGIKLGKDAKNMVKDLPVWIPEGFEKFTSTEN</sequence>
<dbReference type="GO" id="GO:0005886">
    <property type="term" value="C:plasma membrane"/>
    <property type="evidence" value="ECO:0007669"/>
    <property type="project" value="TreeGrafter"/>
</dbReference>